<keyword evidence="2" id="KW-1185">Reference proteome</keyword>
<dbReference type="InterPro" id="IPR030489">
    <property type="entry name" value="TR_Rrf2-type_CS"/>
</dbReference>
<dbReference type="PANTHER" id="PTHR33221:SF15">
    <property type="entry name" value="HTH-TYPE TRANSCRIPTIONAL REGULATOR YWGB-RELATED"/>
    <property type="match status" value="1"/>
</dbReference>
<dbReference type="Proteomes" id="UP000029507">
    <property type="component" value="Chromosome"/>
</dbReference>
<dbReference type="HOGENOM" id="CLU_107144_4_3_9"/>
<dbReference type="PANTHER" id="PTHR33221">
    <property type="entry name" value="WINGED HELIX-TURN-HELIX TRANSCRIPTIONAL REGULATOR, RRF2 FAMILY"/>
    <property type="match status" value="1"/>
</dbReference>
<organism evidence="1 2">
    <name type="scientific">Paenibacillus stellifer</name>
    <dbReference type="NCBI Taxonomy" id="169760"/>
    <lineage>
        <taxon>Bacteria</taxon>
        <taxon>Bacillati</taxon>
        <taxon>Bacillota</taxon>
        <taxon>Bacilli</taxon>
        <taxon>Bacillales</taxon>
        <taxon>Paenibacillaceae</taxon>
        <taxon>Paenibacillus</taxon>
    </lineage>
</organism>
<dbReference type="Gene3D" id="1.10.10.10">
    <property type="entry name" value="Winged helix-like DNA-binding domain superfamily/Winged helix DNA-binding domain"/>
    <property type="match status" value="1"/>
</dbReference>
<dbReference type="InterPro" id="IPR036390">
    <property type="entry name" value="WH_DNA-bd_sf"/>
</dbReference>
<protein>
    <submittedName>
        <fullName evidence="1">Rrf2 family transcriptional regulator</fullName>
    </submittedName>
</protein>
<dbReference type="GO" id="GO:0003700">
    <property type="term" value="F:DNA-binding transcription factor activity"/>
    <property type="evidence" value="ECO:0007669"/>
    <property type="project" value="TreeGrafter"/>
</dbReference>
<dbReference type="InterPro" id="IPR000944">
    <property type="entry name" value="Tscrpt_reg_Rrf2"/>
</dbReference>
<dbReference type="Pfam" id="PF02082">
    <property type="entry name" value="Rrf2"/>
    <property type="match status" value="1"/>
</dbReference>
<dbReference type="STRING" id="169760.PSTEL_05665"/>
<dbReference type="EMBL" id="CP009286">
    <property type="protein sequence ID" value="AIQ62661.1"/>
    <property type="molecule type" value="Genomic_DNA"/>
</dbReference>
<accession>A0A089LM94</accession>
<dbReference type="OrthoDB" id="32510at2"/>
<evidence type="ECO:0000313" key="1">
    <source>
        <dbReference type="EMBL" id="AIQ62661.1"/>
    </source>
</evidence>
<proteinExistence type="predicted"/>
<reference evidence="1 2" key="1">
    <citation type="submission" date="2014-08" db="EMBL/GenBank/DDBJ databases">
        <title>Comparative genomics of the Paenibacillus odorifer group.</title>
        <authorList>
            <person name="den Bakker H.C."/>
            <person name="Tsai Y.-C."/>
            <person name="Martin N."/>
            <person name="Korlach J."/>
            <person name="Wiedmann M."/>
        </authorList>
    </citation>
    <scope>NUCLEOTIDE SEQUENCE [LARGE SCALE GENOMIC DNA]</scope>
    <source>
        <strain evidence="1 2">DSM 14472</strain>
    </source>
</reference>
<dbReference type="RefSeq" id="WP_038693993.1">
    <property type="nucleotide sequence ID" value="NZ_CP009286.1"/>
</dbReference>
<dbReference type="KEGG" id="pste:PSTEL_05665"/>
<evidence type="ECO:0000313" key="2">
    <source>
        <dbReference type="Proteomes" id="UP000029507"/>
    </source>
</evidence>
<gene>
    <name evidence="1" type="ORF">PSTEL_05665</name>
</gene>
<dbReference type="AlphaFoldDB" id="A0A089LM94"/>
<dbReference type="GO" id="GO:0005829">
    <property type="term" value="C:cytosol"/>
    <property type="evidence" value="ECO:0007669"/>
    <property type="project" value="TreeGrafter"/>
</dbReference>
<dbReference type="SUPFAM" id="SSF46785">
    <property type="entry name" value="Winged helix' DNA-binding domain"/>
    <property type="match status" value="1"/>
</dbReference>
<dbReference type="PROSITE" id="PS01332">
    <property type="entry name" value="HTH_RRF2_1"/>
    <property type="match status" value="1"/>
</dbReference>
<dbReference type="InterPro" id="IPR036388">
    <property type="entry name" value="WH-like_DNA-bd_sf"/>
</dbReference>
<sequence>MTKRNIGSLQYKSFGLALQALVVLTKEGGTCPSCEIAKLMSSEPTLLRRILAKLAKESILVTREGRDGGYMLNMAADQLTLAEVYRALEVGEARHEVVSGTACTNEFGRQMKTAFGDILDEVDSSVLGVLKKYTVADMAARAGY</sequence>
<name>A0A089LM94_9BACL</name>
<dbReference type="PROSITE" id="PS51197">
    <property type="entry name" value="HTH_RRF2_2"/>
    <property type="match status" value="1"/>
</dbReference>